<evidence type="ECO:0000313" key="6">
    <source>
        <dbReference type="EMBL" id="NEN80470.1"/>
    </source>
</evidence>
<evidence type="ECO:0000313" key="7">
    <source>
        <dbReference type="Proteomes" id="UP000468687"/>
    </source>
</evidence>
<dbReference type="Pfam" id="PF00126">
    <property type="entry name" value="HTH_1"/>
    <property type="match status" value="1"/>
</dbReference>
<dbReference type="InterPro" id="IPR050176">
    <property type="entry name" value="LTTR"/>
</dbReference>
<dbReference type="Proteomes" id="UP000468687">
    <property type="component" value="Unassembled WGS sequence"/>
</dbReference>
<dbReference type="PROSITE" id="PS50931">
    <property type="entry name" value="HTH_LYSR"/>
    <property type="match status" value="1"/>
</dbReference>
<feature type="domain" description="HTH lysR-type" evidence="5">
    <location>
        <begin position="5"/>
        <end position="62"/>
    </location>
</feature>
<comment type="caution">
    <text evidence="6">The sequence shown here is derived from an EMBL/GenBank/DDBJ whole genome shotgun (WGS) entry which is preliminary data.</text>
</comment>
<keyword evidence="4" id="KW-0804">Transcription</keyword>
<dbReference type="PANTHER" id="PTHR30579:SF7">
    <property type="entry name" value="HTH-TYPE TRANSCRIPTIONAL REGULATOR LRHA-RELATED"/>
    <property type="match status" value="1"/>
</dbReference>
<evidence type="ECO:0000259" key="5">
    <source>
        <dbReference type="PROSITE" id="PS50931"/>
    </source>
</evidence>
<dbReference type="PANTHER" id="PTHR30579">
    <property type="entry name" value="TRANSCRIPTIONAL REGULATOR"/>
    <property type="match status" value="1"/>
</dbReference>
<comment type="similarity">
    <text evidence="1">Belongs to the LysR transcriptional regulatory family.</text>
</comment>
<dbReference type="Pfam" id="PF03466">
    <property type="entry name" value="LysR_substrate"/>
    <property type="match status" value="1"/>
</dbReference>
<evidence type="ECO:0000256" key="1">
    <source>
        <dbReference type="ARBA" id="ARBA00009437"/>
    </source>
</evidence>
<keyword evidence="3" id="KW-0238">DNA-binding</keyword>
<gene>
    <name evidence="6" type="ORF">G3T38_19655</name>
</gene>
<dbReference type="InterPro" id="IPR000847">
    <property type="entry name" value="LysR_HTH_N"/>
</dbReference>
<reference evidence="6 7" key="1">
    <citation type="journal article" date="2014" name="Int. J. Syst. Evol. Microbiol.">
        <title>Nocardioides zeae sp. nov., isolated from the stem of Zea mays.</title>
        <authorList>
            <person name="Glaeser S.P."/>
            <person name="McInroy J.A."/>
            <person name="Busse H.J."/>
            <person name="Kampfer P."/>
        </authorList>
    </citation>
    <scope>NUCLEOTIDE SEQUENCE [LARGE SCALE GENOMIC DNA]</scope>
    <source>
        <strain evidence="6 7">JCM 30728</strain>
    </source>
</reference>
<dbReference type="InterPro" id="IPR036390">
    <property type="entry name" value="WH_DNA-bd_sf"/>
</dbReference>
<dbReference type="GO" id="GO:0003700">
    <property type="term" value="F:DNA-binding transcription factor activity"/>
    <property type="evidence" value="ECO:0007669"/>
    <property type="project" value="InterPro"/>
</dbReference>
<evidence type="ECO:0000256" key="3">
    <source>
        <dbReference type="ARBA" id="ARBA00023125"/>
    </source>
</evidence>
<dbReference type="Gene3D" id="1.10.10.10">
    <property type="entry name" value="Winged helix-like DNA-binding domain superfamily/Winged helix DNA-binding domain"/>
    <property type="match status" value="1"/>
</dbReference>
<dbReference type="CDD" id="cd05466">
    <property type="entry name" value="PBP2_LTTR_substrate"/>
    <property type="match status" value="1"/>
</dbReference>
<sequence>MSSTLDLEHLRTLVAIAECGGFSRAAAARHISQPALSQHVRLLERALKRKLFAKEGRGMRLTADGEAVLAEARRILAVHDEALARLRVPQEQVVVVGSTEHSAEHVLPEMIRALADAFPGVTTRFEIGRSTQLEDAVGRGAIDLAFVLASRGNEGGREIGRLPLSWYAAPSWQPPRPDDDTIELVAFEEPCALRERAMAALGAEGWRVTVAAQSSTLEGVLAGVRAGIGVALLPSVAGRVPSGVVARDDLPAVGSAGLNVLARRGLDADVEATALDAGEAFFATSQAPRLLVAG</sequence>
<dbReference type="GO" id="GO:0003677">
    <property type="term" value="F:DNA binding"/>
    <property type="evidence" value="ECO:0007669"/>
    <property type="project" value="UniProtKB-KW"/>
</dbReference>
<name>A0A6P0HQE4_9ACTN</name>
<dbReference type="PRINTS" id="PR00039">
    <property type="entry name" value="HTHLYSR"/>
</dbReference>
<dbReference type="InterPro" id="IPR005119">
    <property type="entry name" value="LysR_subst-bd"/>
</dbReference>
<dbReference type="SUPFAM" id="SSF46785">
    <property type="entry name" value="Winged helix' DNA-binding domain"/>
    <property type="match status" value="1"/>
</dbReference>
<evidence type="ECO:0000256" key="2">
    <source>
        <dbReference type="ARBA" id="ARBA00023015"/>
    </source>
</evidence>
<dbReference type="SUPFAM" id="SSF53850">
    <property type="entry name" value="Periplasmic binding protein-like II"/>
    <property type="match status" value="1"/>
</dbReference>
<protein>
    <submittedName>
        <fullName evidence="6">LysR family transcriptional regulator</fullName>
    </submittedName>
</protein>
<organism evidence="6 7">
    <name type="scientific">Nocardioides zeae</name>
    <dbReference type="NCBI Taxonomy" id="1457234"/>
    <lineage>
        <taxon>Bacteria</taxon>
        <taxon>Bacillati</taxon>
        <taxon>Actinomycetota</taxon>
        <taxon>Actinomycetes</taxon>
        <taxon>Propionibacteriales</taxon>
        <taxon>Nocardioidaceae</taxon>
        <taxon>Nocardioides</taxon>
    </lineage>
</organism>
<dbReference type="EMBL" id="JAAGXA010000021">
    <property type="protein sequence ID" value="NEN80470.1"/>
    <property type="molecule type" value="Genomic_DNA"/>
</dbReference>
<dbReference type="RefSeq" id="WP_163774378.1">
    <property type="nucleotide sequence ID" value="NZ_JAAGXA010000021.1"/>
</dbReference>
<evidence type="ECO:0000256" key="4">
    <source>
        <dbReference type="ARBA" id="ARBA00023163"/>
    </source>
</evidence>
<dbReference type="Gene3D" id="3.40.190.10">
    <property type="entry name" value="Periplasmic binding protein-like II"/>
    <property type="match status" value="2"/>
</dbReference>
<dbReference type="AlphaFoldDB" id="A0A6P0HQE4"/>
<dbReference type="InterPro" id="IPR036388">
    <property type="entry name" value="WH-like_DNA-bd_sf"/>
</dbReference>
<proteinExistence type="inferred from homology"/>
<accession>A0A6P0HQE4</accession>
<keyword evidence="7" id="KW-1185">Reference proteome</keyword>
<keyword evidence="2" id="KW-0805">Transcription regulation</keyword>
<dbReference type="FunFam" id="1.10.10.10:FF:000001">
    <property type="entry name" value="LysR family transcriptional regulator"/>
    <property type="match status" value="1"/>
</dbReference>